<dbReference type="SMART" id="SM00052">
    <property type="entry name" value="EAL"/>
    <property type="match status" value="1"/>
</dbReference>
<dbReference type="SUPFAM" id="SSF55073">
    <property type="entry name" value="Nucleotide cyclase"/>
    <property type="match status" value="1"/>
</dbReference>
<dbReference type="SMART" id="SM00267">
    <property type="entry name" value="GGDEF"/>
    <property type="match status" value="1"/>
</dbReference>
<proteinExistence type="predicted"/>
<evidence type="ECO:0000256" key="2">
    <source>
        <dbReference type="PROSITE-ProRule" id="PRU00169"/>
    </source>
</evidence>
<reference evidence="6 7" key="1">
    <citation type="submission" date="2019-06" db="EMBL/GenBank/DDBJ databases">
        <title>Whole genome sequence for Cellvibrionaceae sp. R142.</title>
        <authorList>
            <person name="Wang G."/>
        </authorList>
    </citation>
    <scope>NUCLEOTIDE SEQUENCE [LARGE SCALE GENOMIC DNA]</scope>
    <source>
        <strain evidence="6 7">R142</strain>
    </source>
</reference>
<dbReference type="PANTHER" id="PTHR44757:SF2">
    <property type="entry name" value="BIOFILM ARCHITECTURE MAINTENANCE PROTEIN MBAA"/>
    <property type="match status" value="1"/>
</dbReference>
<dbReference type="PROSITE" id="PS50110">
    <property type="entry name" value="RESPONSE_REGULATORY"/>
    <property type="match status" value="1"/>
</dbReference>
<accession>A0A545T0L2</accession>
<dbReference type="InterPro" id="IPR052155">
    <property type="entry name" value="Biofilm_reg_signaling"/>
</dbReference>
<keyword evidence="2" id="KW-0597">Phosphoprotein</keyword>
<dbReference type="Gene3D" id="3.20.20.450">
    <property type="entry name" value="EAL domain"/>
    <property type="match status" value="1"/>
</dbReference>
<dbReference type="Pfam" id="PF00563">
    <property type="entry name" value="EAL"/>
    <property type="match status" value="1"/>
</dbReference>
<dbReference type="FunFam" id="3.30.70.270:FF:000001">
    <property type="entry name" value="Diguanylate cyclase domain protein"/>
    <property type="match status" value="1"/>
</dbReference>
<dbReference type="OrthoDB" id="9804951at2"/>
<dbReference type="SUPFAM" id="SSF141868">
    <property type="entry name" value="EAL domain-like"/>
    <property type="match status" value="1"/>
</dbReference>
<dbReference type="GO" id="GO:0000160">
    <property type="term" value="P:phosphorelay signal transduction system"/>
    <property type="evidence" value="ECO:0007669"/>
    <property type="project" value="InterPro"/>
</dbReference>
<dbReference type="Proteomes" id="UP000319732">
    <property type="component" value="Unassembled WGS sequence"/>
</dbReference>
<protein>
    <submittedName>
        <fullName evidence="6">EAL domain-containing protein</fullName>
    </submittedName>
</protein>
<dbReference type="PROSITE" id="PS50887">
    <property type="entry name" value="GGDEF"/>
    <property type="match status" value="1"/>
</dbReference>
<feature type="domain" description="EAL" evidence="4">
    <location>
        <begin position="309"/>
        <end position="563"/>
    </location>
</feature>
<sequence>MDTTIKILFINNEHAEYLLVGDLLRQVRHTDYRLTWCDRLEYAMDELMTDQYDVVLLDYHWGNGNGRDLLEGARTMGCQVPILVMTDEMEAELDRQIIRTGASDYLVKGSIDSQLLERTLRYAIERKAAELKLARLAHYDILTNVPNRILFRDRLEHALQLAERGQRPFTLMYMDLDDFKLVNDSYGHDVGDALIRACAERLSTCMRKSDSVARIGGDEFTILLEATASTTSIVHIAQKIVTEITRPYYLSGQQVTIGCSLGIAVYPDAGRDADTLQKHADMAMYQAKQEEGSTYRFFTEVMNEQARRQLVLEGELRQALSEGEFVLHYQPRIDIGSGNMVALEALIRWCHPQRGLLMPEAFLATAESSGLIVDIGYWVVQQACEDLRRLRALQSPALNVAVNLSLRQFTDNSLVTRIAGILAETGVDSRHLEFELTETTVMANLDRVSLCIRALAQMGVNFALDDFGTGVSSFVHLQRIPLSTLKIDRQFIDNIDSNANDRRLVRSMIAFAHSMEKNVVAVGVESKAQLSFLRQCRCDQVQGFHLCEPVAFDELDRVLALRASG</sequence>
<feature type="domain" description="Response regulatory" evidence="3">
    <location>
        <begin position="6"/>
        <end position="123"/>
    </location>
</feature>
<dbReference type="InterPro" id="IPR011006">
    <property type="entry name" value="CheY-like_superfamily"/>
</dbReference>
<dbReference type="InterPro" id="IPR001789">
    <property type="entry name" value="Sig_transdc_resp-reg_receiver"/>
</dbReference>
<comment type="cofactor">
    <cofactor evidence="1">
        <name>Mg(2+)</name>
        <dbReference type="ChEBI" id="CHEBI:18420"/>
    </cofactor>
</comment>
<dbReference type="SUPFAM" id="SSF52172">
    <property type="entry name" value="CheY-like"/>
    <property type="match status" value="1"/>
</dbReference>
<dbReference type="CDD" id="cd00156">
    <property type="entry name" value="REC"/>
    <property type="match status" value="1"/>
</dbReference>
<dbReference type="InterPro" id="IPR043128">
    <property type="entry name" value="Rev_trsase/Diguanyl_cyclase"/>
</dbReference>
<evidence type="ECO:0000259" key="3">
    <source>
        <dbReference type="PROSITE" id="PS50110"/>
    </source>
</evidence>
<organism evidence="6 7">
    <name type="scientific">Exilibacterium tricleocarpae</name>
    <dbReference type="NCBI Taxonomy" id="2591008"/>
    <lineage>
        <taxon>Bacteria</taxon>
        <taxon>Pseudomonadati</taxon>
        <taxon>Pseudomonadota</taxon>
        <taxon>Gammaproteobacteria</taxon>
        <taxon>Cellvibrionales</taxon>
        <taxon>Cellvibrionaceae</taxon>
        <taxon>Exilibacterium</taxon>
    </lineage>
</organism>
<dbReference type="RefSeq" id="WP_142928856.1">
    <property type="nucleotide sequence ID" value="NZ_ML660101.1"/>
</dbReference>
<dbReference type="PANTHER" id="PTHR44757">
    <property type="entry name" value="DIGUANYLATE CYCLASE DGCP"/>
    <property type="match status" value="1"/>
</dbReference>
<evidence type="ECO:0000313" key="7">
    <source>
        <dbReference type="Proteomes" id="UP000319732"/>
    </source>
</evidence>
<gene>
    <name evidence="6" type="ORF">FKG94_20735</name>
</gene>
<dbReference type="SMART" id="SM00448">
    <property type="entry name" value="REC"/>
    <property type="match status" value="1"/>
</dbReference>
<dbReference type="CDD" id="cd01948">
    <property type="entry name" value="EAL"/>
    <property type="match status" value="1"/>
</dbReference>
<dbReference type="InterPro" id="IPR035919">
    <property type="entry name" value="EAL_sf"/>
</dbReference>
<name>A0A545T0L2_9GAMM</name>
<dbReference type="EMBL" id="VHSG01000023">
    <property type="protein sequence ID" value="TQV70755.1"/>
    <property type="molecule type" value="Genomic_DNA"/>
</dbReference>
<dbReference type="InterPro" id="IPR000160">
    <property type="entry name" value="GGDEF_dom"/>
</dbReference>
<dbReference type="Gene3D" id="3.30.70.270">
    <property type="match status" value="1"/>
</dbReference>
<evidence type="ECO:0000259" key="4">
    <source>
        <dbReference type="PROSITE" id="PS50883"/>
    </source>
</evidence>
<keyword evidence="7" id="KW-1185">Reference proteome</keyword>
<dbReference type="CDD" id="cd01949">
    <property type="entry name" value="GGDEF"/>
    <property type="match status" value="1"/>
</dbReference>
<dbReference type="Pfam" id="PF00072">
    <property type="entry name" value="Response_reg"/>
    <property type="match status" value="1"/>
</dbReference>
<dbReference type="InterPro" id="IPR029787">
    <property type="entry name" value="Nucleotide_cyclase"/>
</dbReference>
<evidence type="ECO:0000256" key="1">
    <source>
        <dbReference type="ARBA" id="ARBA00001946"/>
    </source>
</evidence>
<dbReference type="AlphaFoldDB" id="A0A545T0L2"/>
<dbReference type="NCBIfam" id="TIGR00254">
    <property type="entry name" value="GGDEF"/>
    <property type="match status" value="1"/>
</dbReference>
<dbReference type="Pfam" id="PF00990">
    <property type="entry name" value="GGDEF"/>
    <property type="match status" value="1"/>
</dbReference>
<dbReference type="Gene3D" id="3.40.50.2300">
    <property type="match status" value="1"/>
</dbReference>
<dbReference type="PROSITE" id="PS50883">
    <property type="entry name" value="EAL"/>
    <property type="match status" value="1"/>
</dbReference>
<feature type="domain" description="GGDEF" evidence="5">
    <location>
        <begin position="167"/>
        <end position="300"/>
    </location>
</feature>
<evidence type="ECO:0000313" key="6">
    <source>
        <dbReference type="EMBL" id="TQV70755.1"/>
    </source>
</evidence>
<feature type="modified residue" description="4-aspartylphosphate" evidence="2">
    <location>
        <position position="58"/>
    </location>
</feature>
<dbReference type="GO" id="GO:0003824">
    <property type="term" value="F:catalytic activity"/>
    <property type="evidence" value="ECO:0007669"/>
    <property type="project" value="UniProtKB-ARBA"/>
</dbReference>
<evidence type="ECO:0000259" key="5">
    <source>
        <dbReference type="PROSITE" id="PS50887"/>
    </source>
</evidence>
<comment type="caution">
    <text evidence="6">The sequence shown here is derived from an EMBL/GenBank/DDBJ whole genome shotgun (WGS) entry which is preliminary data.</text>
</comment>
<dbReference type="InterPro" id="IPR001633">
    <property type="entry name" value="EAL_dom"/>
</dbReference>